<keyword evidence="1" id="KW-0805">Transcription regulation</keyword>
<organism evidence="5 6">
    <name type="scientific">Candidatus Cryptobacteroides faecavium</name>
    <dbReference type="NCBI Taxonomy" id="2840762"/>
    <lineage>
        <taxon>Bacteria</taxon>
        <taxon>Pseudomonadati</taxon>
        <taxon>Bacteroidota</taxon>
        <taxon>Bacteroidia</taxon>
        <taxon>Bacteroidales</taxon>
        <taxon>Candidatus Cryptobacteroides</taxon>
    </lineage>
</organism>
<gene>
    <name evidence="5" type="ORF">IAB82_03670</name>
</gene>
<dbReference type="Proteomes" id="UP000823603">
    <property type="component" value="Unassembled WGS sequence"/>
</dbReference>
<evidence type="ECO:0000256" key="1">
    <source>
        <dbReference type="ARBA" id="ARBA00023015"/>
    </source>
</evidence>
<dbReference type="SUPFAM" id="SSF46689">
    <property type="entry name" value="Homeodomain-like"/>
    <property type="match status" value="1"/>
</dbReference>
<dbReference type="EMBL" id="JADIMB010000053">
    <property type="protein sequence ID" value="MBO8470878.1"/>
    <property type="molecule type" value="Genomic_DNA"/>
</dbReference>
<name>A0A9D9IFP9_9BACT</name>
<dbReference type="InterPro" id="IPR009057">
    <property type="entry name" value="Homeodomain-like_sf"/>
</dbReference>
<comment type="caution">
    <text evidence="5">The sequence shown here is derived from an EMBL/GenBank/DDBJ whole genome shotgun (WGS) entry which is preliminary data.</text>
</comment>
<proteinExistence type="predicted"/>
<evidence type="ECO:0000313" key="6">
    <source>
        <dbReference type="Proteomes" id="UP000823603"/>
    </source>
</evidence>
<evidence type="ECO:0000256" key="3">
    <source>
        <dbReference type="ARBA" id="ARBA00023163"/>
    </source>
</evidence>
<dbReference type="InterPro" id="IPR018060">
    <property type="entry name" value="HTH_AraC"/>
</dbReference>
<reference evidence="5" key="1">
    <citation type="submission" date="2020-10" db="EMBL/GenBank/DDBJ databases">
        <authorList>
            <person name="Gilroy R."/>
        </authorList>
    </citation>
    <scope>NUCLEOTIDE SEQUENCE</scope>
    <source>
        <strain evidence="5">B2-22910</strain>
    </source>
</reference>
<sequence>MNNGSILSDTDRIRYEETDLAFLAGNPYHFRCGIYIMCISGECHVSTGAENFLLRDQTELIFLTGTLLHRLDATPDFTVRMLMFPKEVFLKAFLPIDSPYLNYANEHPFYHHTPDARSQTTWKQLCMWMDMAQMFFSGGYRTQYRELQEYSFLQGMLLWLFNTVPEKLEINPGYTRQQLLCQKFLQLIREYGATEHSASFYAEKLCVSPRYLHRATTQCLEGRSPKQLIEEQLVAEVKVLLSDPDQTVTSIAEQLAFPDQSYLTRFFKRHTGLSPKQYRSGKIRAVSKNWSNI</sequence>
<dbReference type="PANTHER" id="PTHR43280:SF32">
    <property type="entry name" value="TRANSCRIPTIONAL REGULATORY PROTEIN"/>
    <property type="match status" value="1"/>
</dbReference>
<dbReference type="SMART" id="SM00342">
    <property type="entry name" value="HTH_ARAC"/>
    <property type="match status" value="1"/>
</dbReference>
<evidence type="ECO:0000256" key="2">
    <source>
        <dbReference type="ARBA" id="ARBA00023125"/>
    </source>
</evidence>
<protein>
    <submittedName>
        <fullName evidence="5">Helix-turn-helix domain-containing protein</fullName>
    </submittedName>
</protein>
<accession>A0A9D9IFP9</accession>
<dbReference type="AlphaFoldDB" id="A0A9D9IFP9"/>
<dbReference type="Pfam" id="PF12833">
    <property type="entry name" value="HTH_18"/>
    <property type="match status" value="1"/>
</dbReference>
<dbReference type="Gene3D" id="1.10.10.60">
    <property type="entry name" value="Homeodomain-like"/>
    <property type="match status" value="1"/>
</dbReference>
<dbReference type="GO" id="GO:0003700">
    <property type="term" value="F:DNA-binding transcription factor activity"/>
    <property type="evidence" value="ECO:0007669"/>
    <property type="project" value="InterPro"/>
</dbReference>
<dbReference type="PANTHER" id="PTHR43280">
    <property type="entry name" value="ARAC-FAMILY TRANSCRIPTIONAL REGULATOR"/>
    <property type="match status" value="1"/>
</dbReference>
<keyword evidence="2" id="KW-0238">DNA-binding</keyword>
<reference evidence="5" key="2">
    <citation type="journal article" date="2021" name="PeerJ">
        <title>Extensive microbial diversity within the chicken gut microbiome revealed by metagenomics and culture.</title>
        <authorList>
            <person name="Gilroy R."/>
            <person name="Ravi A."/>
            <person name="Getino M."/>
            <person name="Pursley I."/>
            <person name="Horton D.L."/>
            <person name="Alikhan N.F."/>
            <person name="Baker D."/>
            <person name="Gharbi K."/>
            <person name="Hall N."/>
            <person name="Watson M."/>
            <person name="Adriaenssens E.M."/>
            <person name="Foster-Nyarko E."/>
            <person name="Jarju S."/>
            <person name="Secka A."/>
            <person name="Antonio M."/>
            <person name="Oren A."/>
            <person name="Chaudhuri R.R."/>
            <person name="La Ragione R."/>
            <person name="Hildebrand F."/>
            <person name="Pallen M.J."/>
        </authorList>
    </citation>
    <scope>NUCLEOTIDE SEQUENCE</scope>
    <source>
        <strain evidence="5">B2-22910</strain>
    </source>
</reference>
<dbReference type="GO" id="GO:0043565">
    <property type="term" value="F:sequence-specific DNA binding"/>
    <property type="evidence" value="ECO:0007669"/>
    <property type="project" value="InterPro"/>
</dbReference>
<dbReference type="PROSITE" id="PS01124">
    <property type="entry name" value="HTH_ARAC_FAMILY_2"/>
    <property type="match status" value="1"/>
</dbReference>
<feature type="domain" description="HTH araC/xylS-type" evidence="4">
    <location>
        <begin position="182"/>
        <end position="281"/>
    </location>
</feature>
<evidence type="ECO:0000313" key="5">
    <source>
        <dbReference type="EMBL" id="MBO8470878.1"/>
    </source>
</evidence>
<evidence type="ECO:0000259" key="4">
    <source>
        <dbReference type="PROSITE" id="PS01124"/>
    </source>
</evidence>
<keyword evidence="3" id="KW-0804">Transcription</keyword>